<comment type="caution">
    <text evidence="4">The sequence shown here is derived from an EMBL/GenBank/DDBJ whole genome shotgun (WGS) entry which is preliminary data.</text>
</comment>
<dbReference type="Proteomes" id="UP000188559">
    <property type="component" value="Unassembled WGS sequence"/>
</dbReference>
<proteinExistence type="predicted"/>
<evidence type="ECO:0000259" key="2">
    <source>
        <dbReference type="Pfam" id="PF09822"/>
    </source>
</evidence>
<feature type="domain" description="DUF7088" evidence="3">
    <location>
        <begin position="40"/>
        <end position="140"/>
    </location>
</feature>
<dbReference type="InterPro" id="IPR055396">
    <property type="entry name" value="DUF7088"/>
</dbReference>
<evidence type="ECO:0000313" key="5">
    <source>
        <dbReference type="Proteomes" id="UP000188559"/>
    </source>
</evidence>
<dbReference type="OrthoDB" id="9777219at2"/>
<evidence type="ECO:0000313" key="4">
    <source>
        <dbReference type="EMBL" id="ONH44887.1"/>
    </source>
</evidence>
<keyword evidence="1" id="KW-0812">Transmembrane</keyword>
<evidence type="ECO:0000259" key="3">
    <source>
        <dbReference type="Pfam" id="PF23357"/>
    </source>
</evidence>
<dbReference type="EMBL" id="MNPV01000004">
    <property type="protein sequence ID" value="ONH44887.1"/>
    <property type="molecule type" value="Genomic_DNA"/>
</dbReference>
<dbReference type="Pfam" id="PF23357">
    <property type="entry name" value="DUF7088"/>
    <property type="match status" value="1"/>
</dbReference>
<dbReference type="GeneID" id="57373664"/>
<evidence type="ECO:0000256" key="1">
    <source>
        <dbReference type="SAM" id="Phobius"/>
    </source>
</evidence>
<keyword evidence="1" id="KW-1133">Transmembrane helix</keyword>
<name>A0A1V2JHH8_PSEAZ</name>
<reference evidence="4 5" key="1">
    <citation type="submission" date="2016-10" db="EMBL/GenBank/DDBJ databases">
        <title>Pseudomonas lactis sp. nov. and Pseudomonas paralactis sp. nov., isolated from bovine raw milk.</title>
        <authorList>
            <person name="Von Neubeck M."/>
            <person name="Huptas C."/>
            <person name="Glueck C."/>
            <person name="Krewinkel M."/>
            <person name="Stoeckel M."/>
            <person name="Stressler T."/>
            <person name="Fischer L."/>
            <person name="Hinrichs J."/>
            <person name="Scherer S."/>
            <person name="Wenning M."/>
        </authorList>
    </citation>
    <scope>NUCLEOTIDE SEQUENCE [LARGE SCALE GENOMIC DNA]</scope>
    <source>
        <strain evidence="4 5">DSM 18862</strain>
    </source>
</reference>
<accession>A0A1V2JHH8</accession>
<gene>
    <name evidence="4" type="ORF">BLL37_16325</name>
</gene>
<dbReference type="RefSeq" id="WP_071495733.1">
    <property type="nucleotide sequence ID" value="NZ_LT629702.1"/>
</dbReference>
<sequence>MFFNPLTRTCLRMAIIVGGFVAANFELAPRLPTLRLDLTEQQLYTLSSGTRQIIQEVAKPTDLYFYFSNQAARDLPVMRSYGVRIETLLREYQRASNGMLRLHIIDPAPFSADETRAQELGLKAAPIGKGGTPVYFGLAIADAADHHASIAFFALEQQGFLEYDISRLVHSLSRAERPVIGLMSSLPLSGGFNAEAGRKRLPWRIYTEIDKLFDVHELTQDVDSIPGELKVLMLVHPKRLSTATLRGIDQFVLRGGRLLVFVDPYSEQDRGEYYFGIPSKDKSSDLAPLFKAWGIKLMPGDVLGDGRYGQYVSLVHSAEPIWQPTALGLSPEAMNQQDVITAGLGSLNLTTAGVLSALPGATTTLTPLLHSSDQAMLYKTARLDHLEHPDELANAFKADGERYLIAARLQGPASSAFPDPPGAITGAEHINVVVVADTDMLSDNLWTEPQGRGEVSVPWADNSVLVLNALDSLSGSDALISLRSRGRYSRNFSVVERLQQQAGEHFREMSRDLQAKLDETEGRLSTLAAGQQNNAPLKAEQQATQAQFRSEKVAIEQEMRQVARQLTVQVERLGTQVKLFNIVLVPLLLSLVFVGAWLWRRRTR</sequence>
<keyword evidence="1" id="KW-0472">Membrane</keyword>
<keyword evidence="5" id="KW-1185">Reference proteome</keyword>
<protein>
    <submittedName>
        <fullName evidence="4">Uncharacterized protein</fullName>
    </submittedName>
</protein>
<dbReference type="AlphaFoldDB" id="A0A1V2JHH8"/>
<organism evidence="4 5">
    <name type="scientific">Pseudomonas azotoformans</name>
    <dbReference type="NCBI Taxonomy" id="47878"/>
    <lineage>
        <taxon>Bacteria</taxon>
        <taxon>Pseudomonadati</taxon>
        <taxon>Pseudomonadota</taxon>
        <taxon>Gammaproteobacteria</taxon>
        <taxon>Pseudomonadales</taxon>
        <taxon>Pseudomonadaceae</taxon>
        <taxon>Pseudomonas</taxon>
    </lineage>
</organism>
<dbReference type="InterPro" id="IPR019196">
    <property type="entry name" value="ABC_transp_unknown"/>
</dbReference>
<feature type="domain" description="ABC-type uncharacterised transport system" evidence="2">
    <location>
        <begin position="177"/>
        <end position="469"/>
    </location>
</feature>
<feature type="transmembrane region" description="Helical" evidence="1">
    <location>
        <begin position="579"/>
        <end position="599"/>
    </location>
</feature>
<dbReference type="Pfam" id="PF09822">
    <property type="entry name" value="ABC_transp_aux"/>
    <property type="match status" value="1"/>
</dbReference>